<feature type="compositionally biased region" description="Basic and acidic residues" evidence="1">
    <location>
        <begin position="80"/>
        <end position="97"/>
    </location>
</feature>
<organism evidence="2 3">
    <name type="scientific">Umbelopsis ramanniana AG</name>
    <dbReference type="NCBI Taxonomy" id="1314678"/>
    <lineage>
        <taxon>Eukaryota</taxon>
        <taxon>Fungi</taxon>
        <taxon>Fungi incertae sedis</taxon>
        <taxon>Mucoromycota</taxon>
        <taxon>Mucoromycotina</taxon>
        <taxon>Umbelopsidomycetes</taxon>
        <taxon>Umbelopsidales</taxon>
        <taxon>Umbelopsidaceae</taxon>
        <taxon>Umbelopsis</taxon>
    </lineage>
</organism>
<reference evidence="2" key="2">
    <citation type="journal article" date="2022" name="Proc. Natl. Acad. Sci. U.S.A.">
        <title>Diploid-dominant life cycles characterize the early evolution of Fungi.</title>
        <authorList>
            <person name="Amses K.R."/>
            <person name="Simmons D.R."/>
            <person name="Longcore J.E."/>
            <person name="Mondo S.J."/>
            <person name="Seto K."/>
            <person name="Jeronimo G.H."/>
            <person name="Bonds A.E."/>
            <person name="Quandt C.A."/>
            <person name="Davis W.J."/>
            <person name="Chang Y."/>
            <person name="Federici B.A."/>
            <person name="Kuo A."/>
            <person name="LaButti K."/>
            <person name="Pangilinan J."/>
            <person name="Andreopoulos W."/>
            <person name="Tritt A."/>
            <person name="Riley R."/>
            <person name="Hundley H."/>
            <person name="Johnson J."/>
            <person name="Lipzen A."/>
            <person name="Barry K."/>
            <person name="Lang B.F."/>
            <person name="Cuomo C.A."/>
            <person name="Buchler N.E."/>
            <person name="Grigoriev I.V."/>
            <person name="Spatafora J.W."/>
            <person name="Stajich J.E."/>
            <person name="James T.Y."/>
        </authorList>
    </citation>
    <scope>NUCLEOTIDE SEQUENCE</scope>
    <source>
        <strain evidence="2">AG</strain>
    </source>
</reference>
<feature type="region of interest" description="Disordered" evidence="1">
    <location>
        <begin position="29"/>
        <end position="273"/>
    </location>
</feature>
<feature type="compositionally biased region" description="Low complexity" evidence="1">
    <location>
        <begin position="259"/>
        <end position="273"/>
    </location>
</feature>
<dbReference type="AlphaFoldDB" id="A0AAD5EA41"/>
<accession>A0AAD5EA41</accession>
<dbReference type="GeneID" id="75914417"/>
<evidence type="ECO:0000256" key="1">
    <source>
        <dbReference type="SAM" id="MobiDB-lite"/>
    </source>
</evidence>
<name>A0AAD5EA41_UMBRA</name>
<dbReference type="Proteomes" id="UP001206595">
    <property type="component" value="Unassembled WGS sequence"/>
</dbReference>
<feature type="compositionally biased region" description="Polar residues" evidence="1">
    <location>
        <begin position="29"/>
        <end position="42"/>
    </location>
</feature>
<proteinExistence type="predicted"/>
<evidence type="ECO:0000313" key="3">
    <source>
        <dbReference type="Proteomes" id="UP001206595"/>
    </source>
</evidence>
<feature type="compositionally biased region" description="Polar residues" evidence="1">
    <location>
        <begin position="142"/>
        <end position="155"/>
    </location>
</feature>
<reference evidence="2" key="1">
    <citation type="submission" date="2021-06" db="EMBL/GenBank/DDBJ databases">
        <authorList>
            <consortium name="DOE Joint Genome Institute"/>
            <person name="Mondo S.J."/>
            <person name="Amses K.R."/>
            <person name="Simmons D.R."/>
            <person name="Longcore J.E."/>
            <person name="Seto K."/>
            <person name="Alves G.H."/>
            <person name="Bonds A.E."/>
            <person name="Quandt C.A."/>
            <person name="Davis W.J."/>
            <person name="Chang Y."/>
            <person name="Letcher P.M."/>
            <person name="Powell M.J."/>
            <person name="Kuo A."/>
            <person name="Labutti K."/>
            <person name="Pangilinan J."/>
            <person name="Andreopoulos W."/>
            <person name="Tritt A."/>
            <person name="Riley R."/>
            <person name="Hundley H."/>
            <person name="Johnson J."/>
            <person name="Lipzen A."/>
            <person name="Barry K."/>
            <person name="Berbee M.L."/>
            <person name="Buchler N.E."/>
            <person name="Grigoriev I.V."/>
            <person name="Spatafora J.W."/>
            <person name="Stajich J.E."/>
            <person name="James T.Y."/>
        </authorList>
    </citation>
    <scope>NUCLEOTIDE SEQUENCE</scope>
    <source>
        <strain evidence="2">AG</strain>
    </source>
</reference>
<keyword evidence="3" id="KW-1185">Reference proteome</keyword>
<gene>
    <name evidence="2" type="ORF">K450DRAFT_241307</name>
</gene>
<sequence>MKQTLSFELTISQTISNSIEATLSSTISFNMPSSANLSNQSAPEPVTDNDNPFLANSDDEEHSERESESSEGEDSDSDTDTSHIEGVRKLSEIRFPSRVDGLVAPGIKCSRDKEAKTMSMKQAERLRNITNDDPLRTPEKMSGTSYSDANQQSDTDIARTPQKSTKRSRPEEDYVTPTKSIVRTPPPFGAPLIGYDPKYIPKYARSRTKPTKFSSTTPTKVCRSPNRKQSSKSDKFSRKASPFHFSKLSTQPVTTPIASPSKSSSSSSNTQHA</sequence>
<feature type="compositionally biased region" description="Acidic residues" evidence="1">
    <location>
        <begin position="69"/>
        <end position="79"/>
    </location>
</feature>
<comment type="caution">
    <text evidence="2">The sequence shown here is derived from an EMBL/GenBank/DDBJ whole genome shotgun (WGS) entry which is preliminary data.</text>
</comment>
<feature type="compositionally biased region" description="Basic and acidic residues" evidence="1">
    <location>
        <begin position="109"/>
        <end position="127"/>
    </location>
</feature>
<protein>
    <submittedName>
        <fullName evidence="2">Uncharacterized protein</fullName>
    </submittedName>
</protein>
<dbReference type="RefSeq" id="XP_051444511.1">
    <property type="nucleotide sequence ID" value="XM_051589072.1"/>
</dbReference>
<feature type="compositionally biased region" description="Low complexity" evidence="1">
    <location>
        <begin position="211"/>
        <end position="220"/>
    </location>
</feature>
<feature type="compositionally biased region" description="Polar residues" evidence="1">
    <location>
        <begin position="247"/>
        <end position="258"/>
    </location>
</feature>
<evidence type="ECO:0000313" key="2">
    <source>
        <dbReference type="EMBL" id="KAI8579507.1"/>
    </source>
</evidence>
<dbReference type="EMBL" id="MU620919">
    <property type="protein sequence ID" value="KAI8579507.1"/>
    <property type="molecule type" value="Genomic_DNA"/>
</dbReference>